<dbReference type="Gene3D" id="1.10.287.950">
    <property type="entry name" value="Methyl-accepting chemotaxis protein"/>
    <property type="match status" value="1"/>
</dbReference>
<dbReference type="SMART" id="SM00283">
    <property type="entry name" value="MA"/>
    <property type="match status" value="1"/>
</dbReference>
<dbReference type="Pfam" id="PF00015">
    <property type="entry name" value="MCPsignal"/>
    <property type="match status" value="1"/>
</dbReference>
<dbReference type="FunFam" id="1.10.287.950:FF:000001">
    <property type="entry name" value="Methyl-accepting chemotaxis sensory transducer"/>
    <property type="match status" value="1"/>
</dbReference>
<dbReference type="Proteomes" id="UP000292939">
    <property type="component" value="Chromosome"/>
</dbReference>
<evidence type="ECO:0000256" key="2">
    <source>
        <dbReference type="ARBA" id="ARBA00022481"/>
    </source>
</evidence>
<comment type="similarity">
    <text evidence="3">Belongs to the methyl-accepting chemotaxis (MCP) protein family.</text>
</comment>
<keyword evidence="4" id="KW-0807">Transducer</keyword>
<sequence length="502" mass="53153">MENSGKNSMIQRYAINFRGSAHDRAIAIRDVAASLSDVELRREVGEIERLAAFYAKSAVPLDQLLAQDRSIHPDVPRLLAAIKATEAQVLPLIDKVIQLRGEGRREEAQQIVWRELKPLFVEWLARINALIDFEENLIQRRLTEAQGTATGFSTLMIAWTVVAVLLGAAAATLIARAVTRALGAEPWQVKAVADDIRSGNLAAEIDTHGAAEDSVMAAMKSMRDGLLKVVSGVRTSAQQVAVSAVEIERGNQDLSARTENQASALEQTAASMEELGSTVRQNADSAQQANQLAQSASAVAMQGGEVMIQVVETMKDINTSARKIADIISVIDGIAFQTNILALNAAVEAARAGEQGRGFAVVAGEVRSLAGRSADAAREIKALISASVQRVEQGGTLVDRAGATMDEVVASIRRVTDLMGEISTASAEQSAGVLEVGEAISGMDQTTQQNAALVEQMTSAAVDLKHQSQGLVQAVAVFRLADSVPVAPALGRSARPGLLSLA</sequence>
<evidence type="ECO:0000259" key="6">
    <source>
        <dbReference type="PROSITE" id="PS50111"/>
    </source>
</evidence>
<reference evidence="7 8" key="1">
    <citation type="submission" date="2018-07" db="EMBL/GenBank/DDBJ databases">
        <title>Exploring interactions and the metabolic potential of the ultra-small soil bacteria Hylemonella gracilis.</title>
        <authorList>
            <person name="Tyc O."/>
            <person name="Kulkarni P."/>
            <person name="Gawehns F."/>
            <person name="Hundscheid M."/>
            <person name="Zweers H."/>
            <person name="Garbeva P."/>
        </authorList>
    </citation>
    <scope>NUCLEOTIDE SEQUENCE [LARGE SCALE GENOMIC DNA]</scope>
    <source>
        <strain evidence="7 8">NS1</strain>
    </source>
</reference>
<dbReference type="EMBL" id="CP031395">
    <property type="protein sequence ID" value="QBK06489.1"/>
    <property type="molecule type" value="Genomic_DNA"/>
</dbReference>
<accession>A0A4V1A2L7</accession>
<protein>
    <submittedName>
        <fullName evidence="7">Methyl-accepting chemotaxis protein</fullName>
    </submittedName>
</protein>
<dbReference type="PANTHER" id="PTHR43531">
    <property type="entry name" value="PROTEIN ICFG"/>
    <property type="match status" value="1"/>
</dbReference>
<dbReference type="InterPro" id="IPR004089">
    <property type="entry name" value="MCPsignal_dom"/>
</dbReference>
<evidence type="ECO:0000256" key="4">
    <source>
        <dbReference type="PROSITE-ProRule" id="PRU00284"/>
    </source>
</evidence>
<dbReference type="AlphaFoldDB" id="A0A4V1A2L7"/>
<dbReference type="SUPFAM" id="SSF58104">
    <property type="entry name" value="Methyl-accepting chemotaxis protein (MCP) signaling domain"/>
    <property type="match status" value="1"/>
</dbReference>
<feature type="domain" description="Methyl-accepting transducer" evidence="6">
    <location>
        <begin position="236"/>
        <end position="465"/>
    </location>
</feature>
<dbReference type="GO" id="GO:0005886">
    <property type="term" value="C:plasma membrane"/>
    <property type="evidence" value="ECO:0007669"/>
    <property type="project" value="TreeGrafter"/>
</dbReference>
<keyword evidence="5" id="KW-1133">Transmembrane helix</keyword>
<evidence type="ECO:0000256" key="5">
    <source>
        <dbReference type="SAM" id="Phobius"/>
    </source>
</evidence>
<evidence type="ECO:0000256" key="3">
    <source>
        <dbReference type="ARBA" id="ARBA00029447"/>
    </source>
</evidence>
<keyword evidence="5" id="KW-0472">Membrane</keyword>
<evidence type="ECO:0000313" key="8">
    <source>
        <dbReference type="Proteomes" id="UP000292939"/>
    </source>
</evidence>
<dbReference type="CDD" id="cd19411">
    <property type="entry name" value="MCP2201-like_sensor"/>
    <property type="match status" value="1"/>
</dbReference>
<dbReference type="InterPro" id="IPR051310">
    <property type="entry name" value="MCP_chemotaxis"/>
</dbReference>
<evidence type="ECO:0000256" key="1">
    <source>
        <dbReference type="ARBA" id="ARBA00004370"/>
    </source>
</evidence>
<feature type="transmembrane region" description="Helical" evidence="5">
    <location>
        <begin position="149"/>
        <end position="175"/>
    </location>
</feature>
<dbReference type="GO" id="GO:0006935">
    <property type="term" value="P:chemotaxis"/>
    <property type="evidence" value="ECO:0007669"/>
    <property type="project" value="InterPro"/>
</dbReference>
<dbReference type="CDD" id="cd11386">
    <property type="entry name" value="MCP_signal"/>
    <property type="match status" value="1"/>
</dbReference>
<dbReference type="PROSITE" id="PS50111">
    <property type="entry name" value="CHEMOTAXIS_TRANSDUC_2"/>
    <property type="match status" value="1"/>
</dbReference>
<dbReference type="KEGG" id="hgr:DW355_09640"/>
<name>A0A4V1A2L7_9BURK</name>
<gene>
    <name evidence="7" type="ORF">DW355_09640</name>
</gene>
<evidence type="ECO:0000313" key="7">
    <source>
        <dbReference type="EMBL" id="QBK06489.1"/>
    </source>
</evidence>
<dbReference type="InterPro" id="IPR047347">
    <property type="entry name" value="YvaQ-like_sensor"/>
</dbReference>
<keyword evidence="5" id="KW-0812">Transmembrane</keyword>
<keyword evidence="2" id="KW-0488">Methylation</keyword>
<proteinExistence type="inferred from homology"/>
<organism evidence="7 8">
    <name type="scientific">Hylemonella gracilis</name>
    <dbReference type="NCBI Taxonomy" id="80880"/>
    <lineage>
        <taxon>Bacteria</taxon>
        <taxon>Pseudomonadati</taxon>
        <taxon>Pseudomonadota</taxon>
        <taxon>Betaproteobacteria</taxon>
        <taxon>Burkholderiales</taxon>
        <taxon>Comamonadaceae</taxon>
        <taxon>Hylemonella</taxon>
    </lineage>
</organism>
<dbReference type="PRINTS" id="PR00260">
    <property type="entry name" value="CHEMTRNSDUCR"/>
</dbReference>
<dbReference type="GO" id="GO:0004888">
    <property type="term" value="F:transmembrane signaling receptor activity"/>
    <property type="evidence" value="ECO:0007669"/>
    <property type="project" value="InterPro"/>
</dbReference>
<comment type="subcellular location">
    <subcellularLocation>
        <location evidence="1">Membrane</location>
    </subcellularLocation>
</comment>
<dbReference type="InterPro" id="IPR004090">
    <property type="entry name" value="Chemotax_Me-accpt_rcpt"/>
</dbReference>
<dbReference type="GO" id="GO:0007165">
    <property type="term" value="P:signal transduction"/>
    <property type="evidence" value="ECO:0007669"/>
    <property type="project" value="UniProtKB-KW"/>
</dbReference>
<dbReference type="PANTHER" id="PTHR43531:SF14">
    <property type="entry name" value="METHYL-ACCEPTING CHEMOTAXIS PROTEIN I-RELATED"/>
    <property type="match status" value="1"/>
</dbReference>